<dbReference type="EMBL" id="QGMK01002512">
    <property type="protein sequence ID" value="TVY57994.1"/>
    <property type="molecule type" value="Genomic_DNA"/>
</dbReference>
<sequence>MADPAGVRFSEGDKDIGSARNFSWEVPVPKCAFWDDFTYPTARNFLDLFSASEHVSIDPSSTLDMKSKVALLDNLLDERLAAKDAAAAPSTLYDVDYDYWKKIWLAKVSMQVEVDDPGIEQTIRMLIARNKDPANLSYNHNLTGVLLRKGKFAEAEAMEVDVPAFLDGKLGRDSPQSLSSRRMIAHAVWKQGRRAEAE</sequence>
<dbReference type="AlphaFoldDB" id="A0A8T9BS19"/>
<accession>A0A8T9BS19</accession>
<dbReference type="Gene3D" id="1.25.40.10">
    <property type="entry name" value="Tetratricopeptide repeat domain"/>
    <property type="match status" value="1"/>
</dbReference>
<evidence type="ECO:0000313" key="2">
    <source>
        <dbReference type="Proteomes" id="UP000469558"/>
    </source>
</evidence>
<organism evidence="1 2">
    <name type="scientific">Lachnellula suecica</name>
    <dbReference type="NCBI Taxonomy" id="602035"/>
    <lineage>
        <taxon>Eukaryota</taxon>
        <taxon>Fungi</taxon>
        <taxon>Dikarya</taxon>
        <taxon>Ascomycota</taxon>
        <taxon>Pezizomycotina</taxon>
        <taxon>Leotiomycetes</taxon>
        <taxon>Helotiales</taxon>
        <taxon>Lachnaceae</taxon>
        <taxon>Lachnellula</taxon>
    </lineage>
</organism>
<reference evidence="1 2" key="1">
    <citation type="submission" date="2018-05" db="EMBL/GenBank/DDBJ databases">
        <title>Genome sequencing and assembly of the regulated plant pathogen Lachnellula willkommii and related sister species for the development of diagnostic species identification markers.</title>
        <authorList>
            <person name="Giroux E."/>
            <person name="Bilodeau G."/>
        </authorList>
    </citation>
    <scope>NUCLEOTIDE SEQUENCE [LARGE SCALE GENOMIC DNA]</scope>
    <source>
        <strain evidence="1 2">CBS 268.59</strain>
    </source>
</reference>
<feature type="non-terminal residue" evidence="1">
    <location>
        <position position="198"/>
    </location>
</feature>
<dbReference type="Proteomes" id="UP000469558">
    <property type="component" value="Unassembled WGS sequence"/>
</dbReference>
<gene>
    <name evidence="1" type="ORF">LSUE1_G009136</name>
</gene>
<evidence type="ECO:0000313" key="1">
    <source>
        <dbReference type="EMBL" id="TVY57994.1"/>
    </source>
</evidence>
<keyword evidence="2" id="KW-1185">Reference proteome</keyword>
<name>A0A8T9BS19_9HELO</name>
<dbReference type="OrthoDB" id="4473276at2759"/>
<comment type="caution">
    <text evidence="1">The sequence shown here is derived from an EMBL/GenBank/DDBJ whole genome shotgun (WGS) entry which is preliminary data.</text>
</comment>
<protein>
    <submittedName>
        <fullName evidence="1">Uncharacterized protein</fullName>
    </submittedName>
</protein>
<dbReference type="InterPro" id="IPR011990">
    <property type="entry name" value="TPR-like_helical_dom_sf"/>
</dbReference>
<proteinExistence type="predicted"/>